<sequence>MAAVCRSLLTAAGSRSMAGRTRTLAHKTLNPMLVSSSSRGIPSVSRIVSSLATVESLMPLHSAVASARLKSKIAVDSHCWSWLSEADYITEGRSGKVPDPKNNYIINAFAPQLWRFWLKL</sequence>
<dbReference type="PANTHER" id="PTHR33156">
    <property type="entry name" value="OS02G0230000 PROTEIN"/>
    <property type="match status" value="1"/>
</dbReference>
<dbReference type="PANTHER" id="PTHR33156:SF37">
    <property type="entry name" value="PROTEIN NUCLEAR FUSION DEFECTIVE 6, CHLOROPLASTIC_MITOCHONDRIAL"/>
    <property type="match status" value="1"/>
</dbReference>
<dbReference type="Proteomes" id="UP001642487">
    <property type="component" value="Chromosome 2"/>
</dbReference>
<proteinExistence type="predicted"/>
<accession>A0ABP0Y636</accession>
<dbReference type="EMBL" id="OZ021736">
    <property type="protein sequence ID" value="CAK9315884.1"/>
    <property type="molecule type" value="Genomic_DNA"/>
</dbReference>
<name>A0ABP0Y636_9ROSI</name>
<dbReference type="InterPro" id="IPR043459">
    <property type="entry name" value="NFD6/NOXY2-like"/>
</dbReference>
<evidence type="ECO:0000313" key="2">
    <source>
        <dbReference type="Proteomes" id="UP001642487"/>
    </source>
</evidence>
<reference evidence="1 2" key="1">
    <citation type="submission" date="2024-03" db="EMBL/GenBank/DDBJ databases">
        <authorList>
            <person name="Gkanogiannis A."/>
            <person name="Becerra Lopez-Lavalle L."/>
        </authorList>
    </citation>
    <scope>NUCLEOTIDE SEQUENCE [LARGE SCALE GENOMIC DNA]</scope>
</reference>
<gene>
    <name evidence="1" type="ORF">CITCOLO1_LOCUS7724</name>
</gene>
<keyword evidence="2" id="KW-1185">Reference proteome</keyword>
<evidence type="ECO:0000313" key="1">
    <source>
        <dbReference type="EMBL" id="CAK9315884.1"/>
    </source>
</evidence>
<protein>
    <submittedName>
        <fullName evidence="1">Uncharacterized protein</fullName>
    </submittedName>
</protein>
<organism evidence="1 2">
    <name type="scientific">Citrullus colocynthis</name>
    <name type="common">colocynth</name>
    <dbReference type="NCBI Taxonomy" id="252529"/>
    <lineage>
        <taxon>Eukaryota</taxon>
        <taxon>Viridiplantae</taxon>
        <taxon>Streptophyta</taxon>
        <taxon>Embryophyta</taxon>
        <taxon>Tracheophyta</taxon>
        <taxon>Spermatophyta</taxon>
        <taxon>Magnoliopsida</taxon>
        <taxon>eudicotyledons</taxon>
        <taxon>Gunneridae</taxon>
        <taxon>Pentapetalae</taxon>
        <taxon>rosids</taxon>
        <taxon>fabids</taxon>
        <taxon>Cucurbitales</taxon>
        <taxon>Cucurbitaceae</taxon>
        <taxon>Benincaseae</taxon>
        <taxon>Citrullus</taxon>
    </lineage>
</organism>